<feature type="region of interest" description="Disordered" evidence="1">
    <location>
        <begin position="1"/>
        <end position="130"/>
    </location>
</feature>
<evidence type="ECO:0000256" key="1">
    <source>
        <dbReference type="SAM" id="MobiDB-lite"/>
    </source>
</evidence>
<organism evidence="2 3">
    <name type="scientific">Mauremys mutica</name>
    <name type="common">yellowpond turtle</name>
    <dbReference type="NCBI Taxonomy" id="74926"/>
    <lineage>
        <taxon>Eukaryota</taxon>
        <taxon>Metazoa</taxon>
        <taxon>Chordata</taxon>
        <taxon>Craniata</taxon>
        <taxon>Vertebrata</taxon>
        <taxon>Euteleostomi</taxon>
        <taxon>Archelosauria</taxon>
        <taxon>Testudinata</taxon>
        <taxon>Testudines</taxon>
        <taxon>Cryptodira</taxon>
        <taxon>Durocryptodira</taxon>
        <taxon>Testudinoidea</taxon>
        <taxon>Geoemydidae</taxon>
        <taxon>Geoemydinae</taxon>
        <taxon>Mauremys</taxon>
    </lineage>
</organism>
<feature type="compositionally biased region" description="Polar residues" evidence="1">
    <location>
        <begin position="35"/>
        <end position="44"/>
    </location>
</feature>
<comment type="caution">
    <text evidence="2">The sequence shown here is derived from an EMBL/GenBank/DDBJ whole genome shotgun (WGS) entry which is preliminary data.</text>
</comment>
<feature type="compositionally biased region" description="Polar residues" evidence="1">
    <location>
        <begin position="57"/>
        <end position="72"/>
    </location>
</feature>
<gene>
    <name evidence="2" type="ORF">KIL84_004496</name>
</gene>
<proteinExistence type="predicted"/>
<name>A0A9D3XLV4_9SAUR</name>
<dbReference type="EMBL" id="JAHDVG010000466">
    <property type="protein sequence ID" value="KAH1183004.1"/>
    <property type="molecule type" value="Genomic_DNA"/>
</dbReference>
<dbReference type="Proteomes" id="UP000827986">
    <property type="component" value="Unassembled WGS sequence"/>
</dbReference>
<dbReference type="AlphaFoldDB" id="A0A9D3XLV4"/>
<reference evidence="2" key="1">
    <citation type="submission" date="2021-09" db="EMBL/GenBank/DDBJ databases">
        <title>The genome of Mauremys mutica provides insights into the evolution of semi-aquatic lifestyle.</title>
        <authorList>
            <person name="Gong S."/>
            <person name="Gao Y."/>
        </authorList>
    </citation>
    <scope>NUCLEOTIDE SEQUENCE</scope>
    <source>
        <strain evidence="2">MM-2020</strain>
        <tissue evidence="2">Muscle</tissue>
    </source>
</reference>
<evidence type="ECO:0000313" key="2">
    <source>
        <dbReference type="EMBL" id="KAH1183004.1"/>
    </source>
</evidence>
<protein>
    <submittedName>
        <fullName evidence="2">Uncharacterized protein</fullName>
    </submittedName>
</protein>
<accession>A0A9D3XLV4</accession>
<evidence type="ECO:0000313" key="3">
    <source>
        <dbReference type="Proteomes" id="UP000827986"/>
    </source>
</evidence>
<keyword evidence="3" id="KW-1185">Reference proteome</keyword>
<sequence length="130" mass="12708">MKGAAPPLTDPICPGGICPGCSQGPGSTDPGEFHLQTTSQTNPANTPPGWSSRLIIGNSSPAGASATRSPVSVSVRPGETQQLLPGGGRRDSPAGTGSAGPTEQEPESESGSSGHQAAPAKAPNGAGTRV</sequence>